<dbReference type="InterPro" id="IPR051163">
    <property type="entry name" value="Sodium:Solute_Symporter_SSF"/>
</dbReference>
<dbReference type="GO" id="GO:0015293">
    <property type="term" value="F:symporter activity"/>
    <property type="evidence" value="ECO:0007669"/>
    <property type="project" value="TreeGrafter"/>
</dbReference>
<feature type="transmembrane region" description="Helical" evidence="11">
    <location>
        <begin position="434"/>
        <end position="454"/>
    </location>
</feature>
<evidence type="ECO:0000256" key="3">
    <source>
        <dbReference type="ARBA" id="ARBA00022448"/>
    </source>
</evidence>
<feature type="transmembrane region" description="Helical" evidence="11">
    <location>
        <begin position="120"/>
        <end position="145"/>
    </location>
</feature>
<proteinExistence type="inferred from homology"/>
<evidence type="ECO:0000256" key="11">
    <source>
        <dbReference type="SAM" id="Phobius"/>
    </source>
</evidence>
<dbReference type="InterPro" id="IPR001734">
    <property type="entry name" value="Na/solute_symporter"/>
</dbReference>
<feature type="transmembrane region" description="Helical" evidence="11">
    <location>
        <begin position="502"/>
        <end position="521"/>
    </location>
</feature>
<reference evidence="12" key="1">
    <citation type="journal article" date="2015" name="Nature">
        <title>Complex archaea that bridge the gap between prokaryotes and eukaryotes.</title>
        <authorList>
            <person name="Spang A."/>
            <person name="Saw J.H."/>
            <person name="Jorgensen S.L."/>
            <person name="Zaremba-Niedzwiedzka K."/>
            <person name="Martijn J."/>
            <person name="Lind A.E."/>
            <person name="van Eijk R."/>
            <person name="Schleper C."/>
            <person name="Guy L."/>
            <person name="Ettema T.J."/>
        </authorList>
    </citation>
    <scope>NUCLEOTIDE SEQUENCE</scope>
</reference>
<evidence type="ECO:0000313" key="12">
    <source>
        <dbReference type="EMBL" id="KKM95565.1"/>
    </source>
</evidence>
<dbReference type="PANTHER" id="PTHR42985:SF40">
    <property type="entry name" value="LD47995P-RELATED"/>
    <property type="match status" value="1"/>
</dbReference>
<feature type="transmembrane region" description="Helical" evidence="11">
    <location>
        <begin position="74"/>
        <end position="99"/>
    </location>
</feature>
<keyword evidence="4" id="KW-1003">Cell membrane</keyword>
<evidence type="ECO:0008006" key="13">
    <source>
        <dbReference type="Google" id="ProtNLM"/>
    </source>
</evidence>
<dbReference type="AlphaFoldDB" id="A0A0F9P396"/>
<feature type="transmembrane region" description="Helical" evidence="11">
    <location>
        <begin position="460"/>
        <end position="481"/>
    </location>
</feature>
<keyword evidence="3" id="KW-0813">Transport</keyword>
<dbReference type="EMBL" id="LAZR01005993">
    <property type="protein sequence ID" value="KKM95565.1"/>
    <property type="molecule type" value="Genomic_DNA"/>
</dbReference>
<protein>
    <recommendedName>
        <fullName evidence="13">Sodium transporter</fullName>
    </recommendedName>
</protein>
<keyword evidence="6 11" id="KW-1133">Transmembrane helix</keyword>
<evidence type="ECO:0000256" key="9">
    <source>
        <dbReference type="ARBA" id="ARBA00023136"/>
    </source>
</evidence>
<comment type="similarity">
    <text evidence="2">Belongs to the sodium:solute symporter (SSF) (TC 2.A.21) family.</text>
</comment>
<keyword evidence="8" id="KW-0406">Ion transport</keyword>
<keyword evidence="10" id="KW-0739">Sodium transport</keyword>
<feature type="transmembrane region" description="Helical" evidence="11">
    <location>
        <begin position="151"/>
        <end position="170"/>
    </location>
</feature>
<evidence type="ECO:0000256" key="7">
    <source>
        <dbReference type="ARBA" id="ARBA00023053"/>
    </source>
</evidence>
<feature type="transmembrane region" description="Helical" evidence="11">
    <location>
        <begin position="182"/>
        <end position="202"/>
    </location>
</feature>
<accession>A0A0F9P396</accession>
<feature type="transmembrane region" description="Helical" evidence="11">
    <location>
        <begin position="45"/>
        <end position="68"/>
    </location>
</feature>
<feature type="transmembrane region" description="Helical" evidence="11">
    <location>
        <begin position="383"/>
        <end position="404"/>
    </location>
</feature>
<evidence type="ECO:0000256" key="1">
    <source>
        <dbReference type="ARBA" id="ARBA00004651"/>
    </source>
</evidence>
<feature type="transmembrane region" description="Helical" evidence="11">
    <location>
        <begin position="6"/>
        <end position="25"/>
    </location>
</feature>
<gene>
    <name evidence="12" type="ORF">LCGC14_1186960</name>
</gene>
<keyword evidence="7" id="KW-0915">Sodium</keyword>
<dbReference type="Gene3D" id="1.20.1730.10">
    <property type="entry name" value="Sodium/glucose cotransporter"/>
    <property type="match status" value="1"/>
</dbReference>
<dbReference type="CDD" id="cd11494">
    <property type="entry name" value="SLC5sbd_NIS-like_u2"/>
    <property type="match status" value="1"/>
</dbReference>
<keyword evidence="9 11" id="KW-0472">Membrane</keyword>
<dbReference type="GO" id="GO:0006814">
    <property type="term" value="P:sodium ion transport"/>
    <property type="evidence" value="ECO:0007669"/>
    <property type="project" value="UniProtKB-KW"/>
</dbReference>
<dbReference type="NCBIfam" id="TIGR00813">
    <property type="entry name" value="sss"/>
    <property type="match status" value="1"/>
</dbReference>
<feature type="transmembrane region" description="Helical" evidence="11">
    <location>
        <begin position="319"/>
        <end position="341"/>
    </location>
</feature>
<organism evidence="12">
    <name type="scientific">marine sediment metagenome</name>
    <dbReference type="NCBI Taxonomy" id="412755"/>
    <lineage>
        <taxon>unclassified sequences</taxon>
        <taxon>metagenomes</taxon>
        <taxon>ecological metagenomes</taxon>
    </lineage>
</organism>
<feature type="transmembrane region" description="Helical" evidence="11">
    <location>
        <begin position="410"/>
        <end position="427"/>
    </location>
</feature>
<keyword evidence="5 11" id="KW-0812">Transmembrane</keyword>
<dbReference type="GO" id="GO:0005886">
    <property type="term" value="C:plasma membrane"/>
    <property type="evidence" value="ECO:0007669"/>
    <property type="project" value="UniProtKB-SubCell"/>
</dbReference>
<evidence type="ECO:0000256" key="8">
    <source>
        <dbReference type="ARBA" id="ARBA00023065"/>
    </source>
</evidence>
<feature type="transmembrane region" description="Helical" evidence="11">
    <location>
        <begin position="233"/>
        <end position="252"/>
    </location>
</feature>
<evidence type="ECO:0000256" key="6">
    <source>
        <dbReference type="ARBA" id="ARBA00022989"/>
    </source>
</evidence>
<sequence length="525" mass="57850">MTFLDWIIIILYAGGLIVLGWRLGLKQKTSEDYYLAGRKLPWLPIGFSTMATQLGAISFISAPAFVALREGGGMIWLGYELALPLAMIVLMAFFFPVFHSLRIISVYEFLERRYDEKTRIVMSLVFQVSRGLATGVTIYAAAIVLSVTLQISLSITILLIGAVAVVYELFGGIHVDIVSDTIQMIVIFLGIIITGLVGLHLIGGWSSIPELIDPARLVAVNFSAHGLGDSQDFGFWPLFIGGFFLYASYYGCDQSQVQRELSARSLKDCKKSLLFNGFFRFPIVLAYCALGLILGAYVVQHPEFLGNLPQGRPDYLLPAFILAKMPPGVVGLIFIAIMAAAMSSLDSSINSLSAATVEDIYKKIRKRKIEPEQEMKLAKMFTLFWGVFCIGFAFFVGDISPTIIESINKIGSAFYGPVFAVFLAGIISSKAKPLPAIAGLVSGVAVNLFLWLFVPSVSWLWWNAIGFALTTAIIFLGSLLFQPAFKSSFEIRISPEKRGWKISYGLLIVYVAGLILFLIFFPKLF</sequence>
<dbReference type="PANTHER" id="PTHR42985">
    <property type="entry name" value="SODIUM-COUPLED MONOCARBOXYLATE TRANSPORTER"/>
    <property type="match status" value="1"/>
</dbReference>
<dbReference type="InterPro" id="IPR038377">
    <property type="entry name" value="Na/Glc_symporter_sf"/>
</dbReference>
<dbReference type="Pfam" id="PF00474">
    <property type="entry name" value="SSF"/>
    <property type="match status" value="1"/>
</dbReference>
<evidence type="ECO:0000256" key="10">
    <source>
        <dbReference type="ARBA" id="ARBA00023201"/>
    </source>
</evidence>
<evidence type="ECO:0000256" key="2">
    <source>
        <dbReference type="ARBA" id="ARBA00006434"/>
    </source>
</evidence>
<dbReference type="PROSITE" id="PS50283">
    <property type="entry name" value="NA_SOLUT_SYMP_3"/>
    <property type="match status" value="1"/>
</dbReference>
<feature type="transmembrane region" description="Helical" evidence="11">
    <location>
        <begin position="273"/>
        <end position="299"/>
    </location>
</feature>
<comment type="caution">
    <text evidence="12">The sequence shown here is derived from an EMBL/GenBank/DDBJ whole genome shotgun (WGS) entry which is preliminary data.</text>
</comment>
<evidence type="ECO:0000256" key="5">
    <source>
        <dbReference type="ARBA" id="ARBA00022692"/>
    </source>
</evidence>
<evidence type="ECO:0000256" key="4">
    <source>
        <dbReference type="ARBA" id="ARBA00022475"/>
    </source>
</evidence>
<name>A0A0F9P396_9ZZZZ</name>
<comment type="subcellular location">
    <subcellularLocation>
        <location evidence="1">Cell membrane</location>
        <topology evidence="1">Multi-pass membrane protein</topology>
    </subcellularLocation>
</comment>